<proteinExistence type="predicted"/>
<evidence type="ECO:0000259" key="1">
    <source>
        <dbReference type="Pfam" id="PF13791"/>
    </source>
</evidence>
<gene>
    <name evidence="2" type="ORF">CD32_09535</name>
</gene>
<accession>A0A0A3IL25</accession>
<evidence type="ECO:0000313" key="3">
    <source>
        <dbReference type="Proteomes" id="UP000030437"/>
    </source>
</evidence>
<organism evidence="2 3">
    <name type="scientific">Lysinibacillus odysseyi 34hs-1 = NBRC 100172</name>
    <dbReference type="NCBI Taxonomy" id="1220589"/>
    <lineage>
        <taxon>Bacteria</taxon>
        <taxon>Bacillati</taxon>
        <taxon>Bacillota</taxon>
        <taxon>Bacilli</taxon>
        <taxon>Bacillales</taxon>
        <taxon>Bacillaceae</taxon>
        <taxon>Lysinibacillus</taxon>
    </lineage>
</organism>
<evidence type="ECO:0000313" key="2">
    <source>
        <dbReference type="EMBL" id="KGR85449.1"/>
    </source>
</evidence>
<dbReference type="EMBL" id="JPVP01000054">
    <property type="protein sequence ID" value="KGR85449.1"/>
    <property type="molecule type" value="Genomic_DNA"/>
</dbReference>
<reference evidence="2 3" key="1">
    <citation type="submission" date="2014-02" db="EMBL/GenBank/DDBJ databases">
        <title>Draft genome sequence of Lysinibacillus odysseyi NBRC 100172.</title>
        <authorList>
            <person name="Zhang F."/>
            <person name="Wang G."/>
            <person name="Zhang L."/>
        </authorList>
    </citation>
    <scope>NUCLEOTIDE SEQUENCE [LARGE SCALE GENOMIC DNA]</scope>
    <source>
        <strain evidence="2 3">NBRC 100172</strain>
    </source>
</reference>
<dbReference type="RefSeq" id="WP_036153871.1">
    <property type="nucleotide sequence ID" value="NZ_AVCX01000007.1"/>
</dbReference>
<dbReference type="Pfam" id="PF13791">
    <property type="entry name" value="Sigma_reg_C"/>
    <property type="match status" value="1"/>
</dbReference>
<dbReference type="STRING" id="1220589.CD32_09535"/>
<dbReference type="InterPro" id="IPR025672">
    <property type="entry name" value="Sigma_reg_C_dom"/>
</dbReference>
<comment type="caution">
    <text evidence="2">The sequence shown here is derived from an EMBL/GenBank/DDBJ whole genome shotgun (WGS) entry which is preliminary data.</text>
</comment>
<feature type="domain" description="Sigma factor regulator C-terminal" evidence="1">
    <location>
        <begin position="32"/>
        <end position="110"/>
    </location>
</feature>
<dbReference type="Proteomes" id="UP000030437">
    <property type="component" value="Unassembled WGS sequence"/>
</dbReference>
<sequence length="116" mass="13395">MLIDVSIHDIIGLTTGRDHDEQFQGQFRVNMLADETLEESKQMMLQNMEELLEKNKSYYEGLLGLGYLKEKQAYLKEKGFTVYGAVVTGPVKELLKLKDVPSIRDEQLGDVELWNW</sequence>
<keyword evidence="3" id="KW-1185">Reference proteome</keyword>
<dbReference type="AlphaFoldDB" id="A0A0A3IL25"/>
<protein>
    <recommendedName>
        <fullName evidence="1">Sigma factor regulator C-terminal domain-containing protein</fullName>
    </recommendedName>
</protein>
<name>A0A0A3IL25_9BACI</name>